<name>A0AA37XG32_9MICO</name>
<dbReference type="PRINTS" id="PR00783">
    <property type="entry name" value="MINTRINSICP"/>
</dbReference>
<dbReference type="PROSITE" id="PS00221">
    <property type="entry name" value="MIP"/>
    <property type="match status" value="1"/>
</dbReference>
<dbReference type="GO" id="GO:0005886">
    <property type="term" value="C:plasma membrane"/>
    <property type="evidence" value="ECO:0007669"/>
    <property type="project" value="UniProtKB-SubCell"/>
</dbReference>
<reference evidence="11" key="2">
    <citation type="submission" date="2023-02" db="EMBL/GenBank/DDBJ databases">
        <authorList>
            <person name="Sun Q."/>
            <person name="Mori K."/>
        </authorList>
    </citation>
    <scope>NUCLEOTIDE SEQUENCE</scope>
    <source>
        <strain evidence="11">NBRC 112290</strain>
    </source>
</reference>
<evidence type="ECO:0000256" key="10">
    <source>
        <dbReference type="SAM" id="Phobius"/>
    </source>
</evidence>
<feature type="transmembrane region" description="Helical" evidence="10">
    <location>
        <begin position="84"/>
        <end position="107"/>
    </location>
</feature>
<dbReference type="InterPro" id="IPR023271">
    <property type="entry name" value="Aquaporin-like"/>
</dbReference>
<dbReference type="InterPro" id="IPR000425">
    <property type="entry name" value="MIP"/>
</dbReference>
<feature type="region of interest" description="Disordered" evidence="9">
    <location>
        <begin position="305"/>
        <end position="342"/>
    </location>
</feature>
<evidence type="ECO:0000256" key="6">
    <source>
        <dbReference type="ARBA" id="ARBA00022989"/>
    </source>
</evidence>
<organism evidence="11 12">
    <name type="scientific">Litorihabitans aurantiacus</name>
    <dbReference type="NCBI Taxonomy" id="1930061"/>
    <lineage>
        <taxon>Bacteria</taxon>
        <taxon>Bacillati</taxon>
        <taxon>Actinomycetota</taxon>
        <taxon>Actinomycetes</taxon>
        <taxon>Micrococcales</taxon>
        <taxon>Beutenbergiaceae</taxon>
        <taxon>Litorihabitans</taxon>
    </lineage>
</organism>
<feature type="transmembrane region" description="Helical" evidence="10">
    <location>
        <begin position="271"/>
        <end position="296"/>
    </location>
</feature>
<dbReference type="EMBL" id="BSUM01000001">
    <property type="protein sequence ID" value="GMA32195.1"/>
    <property type="molecule type" value="Genomic_DNA"/>
</dbReference>
<keyword evidence="3 8" id="KW-0813">Transport</keyword>
<evidence type="ECO:0000256" key="4">
    <source>
        <dbReference type="ARBA" id="ARBA00022475"/>
    </source>
</evidence>
<feature type="region of interest" description="Disordered" evidence="9">
    <location>
        <begin position="1"/>
        <end position="31"/>
    </location>
</feature>
<dbReference type="GO" id="GO:0015250">
    <property type="term" value="F:water channel activity"/>
    <property type="evidence" value="ECO:0007669"/>
    <property type="project" value="TreeGrafter"/>
</dbReference>
<feature type="transmembrane region" description="Helical" evidence="10">
    <location>
        <begin position="57"/>
        <end position="78"/>
    </location>
</feature>
<dbReference type="PANTHER" id="PTHR19139:SF199">
    <property type="entry name" value="MIP17260P"/>
    <property type="match status" value="1"/>
</dbReference>
<sequence length="412" mass="41309">MSATSSAPAESRDPLDPVDPAGTVGPAGTVDPVEAEIARETDVAPEYGLLARLGAEVFGTFTLVLIGVGLALFAQVNGVAGNGLIVPLGFGIAVLGAASAVGHVSGGHFNPAVSLAGAIAGRISWADLVPYWVAQVLGGTAAAALLFTLVPPDLPQALAPQDPTGAAAEATTTTFFAGTANGFGEFSPLGRLTNGQFEFSLVQALLVEVVATAIFVGVILGVTDKRSRIAYAPAAIGLTLAVLIALAAPITNGSLNPARATAAALFSGGDLIGQLWVFWLAPLLGAAIAGLVYLLVTPAPSAVQEWPETEPAQGEESVTATEATTTTTATAANPRAVEGEESDVDAIDALLARQDRAASEATAGPAADHAAFVPEPRDVDAHEAATPGADTEPGTETDGESGTDANEGRPRA</sequence>
<dbReference type="SUPFAM" id="SSF81338">
    <property type="entry name" value="Aquaporin-like"/>
    <property type="match status" value="1"/>
</dbReference>
<evidence type="ECO:0000256" key="5">
    <source>
        <dbReference type="ARBA" id="ARBA00022692"/>
    </source>
</evidence>
<keyword evidence="5 8" id="KW-0812">Transmembrane</keyword>
<dbReference type="InterPro" id="IPR022357">
    <property type="entry name" value="MIP_CS"/>
</dbReference>
<feature type="transmembrane region" description="Helical" evidence="10">
    <location>
        <begin position="229"/>
        <end position="251"/>
    </location>
</feature>
<evidence type="ECO:0000256" key="9">
    <source>
        <dbReference type="SAM" id="MobiDB-lite"/>
    </source>
</evidence>
<reference evidence="11" key="1">
    <citation type="journal article" date="2014" name="Int. J. Syst. Evol. Microbiol.">
        <title>Complete genome sequence of Corynebacterium casei LMG S-19264T (=DSM 44701T), isolated from a smear-ripened cheese.</title>
        <authorList>
            <consortium name="US DOE Joint Genome Institute (JGI-PGF)"/>
            <person name="Walter F."/>
            <person name="Albersmeier A."/>
            <person name="Kalinowski J."/>
            <person name="Ruckert C."/>
        </authorList>
    </citation>
    <scope>NUCLEOTIDE SEQUENCE</scope>
    <source>
        <strain evidence="11">NBRC 112290</strain>
    </source>
</reference>
<keyword evidence="12" id="KW-1185">Reference proteome</keyword>
<proteinExistence type="inferred from homology"/>
<comment type="similarity">
    <text evidence="2 8">Belongs to the MIP/aquaporin (TC 1.A.8) family.</text>
</comment>
<feature type="compositionally biased region" description="Low complexity" evidence="9">
    <location>
        <begin position="319"/>
        <end position="332"/>
    </location>
</feature>
<keyword evidence="7 10" id="KW-0472">Membrane</keyword>
<dbReference type="InterPro" id="IPR034294">
    <property type="entry name" value="Aquaporin_transptr"/>
</dbReference>
<evidence type="ECO:0000256" key="2">
    <source>
        <dbReference type="ARBA" id="ARBA00006175"/>
    </source>
</evidence>
<evidence type="ECO:0000256" key="1">
    <source>
        <dbReference type="ARBA" id="ARBA00004651"/>
    </source>
</evidence>
<evidence type="ECO:0000256" key="8">
    <source>
        <dbReference type="RuleBase" id="RU000477"/>
    </source>
</evidence>
<evidence type="ECO:0000313" key="11">
    <source>
        <dbReference type="EMBL" id="GMA32195.1"/>
    </source>
</evidence>
<feature type="region of interest" description="Disordered" evidence="9">
    <location>
        <begin position="356"/>
        <end position="412"/>
    </location>
</feature>
<dbReference type="PANTHER" id="PTHR19139">
    <property type="entry name" value="AQUAPORIN TRANSPORTER"/>
    <property type="match status" value="1"/>
</dbReference>
<dbReference type="Gene3D" id="1.20.1080.10">
    <property type="entry name" value="Glycerol uptake facilitator protein"/>
    <property type="match status" value="1"/>
</dbReference>
<dbReference type="Proteomes" id="UP001157161">
    <property type="component" value="Unassembled WGS sequence"/>
</dbReference>
<comment type="caution">
    <text evidence="11">The sequence shown here is derived from an EMBL/GenBank/DDBJ whole genome shotgun (WGS) entry which is preliminary data.</text>
</comment>
<evidence type="ECO:0000256" key="3">
    <source>
        <dbReference type="ARBA" id="ARBA00022448"/>
    </source>
</evidence>
<keyword evidence="6 10" id="KW-1133">Transmembrane helix</keyword>
<dbReference type="CDD" id="cd00333">
    <property type="entry name" value="MIP"/>
    <property type="match status" value="1"/>
</dbReference>
<accession>A0AA37XG32</accession>
<feature type="transmembrane region" description="Helical" evidence="10">
    <location>
        <begin position="201"/>
        <end position="222"/>
    </location>
</feature>
<evidence type="ECO:0000256" key="7">
    <source>
        <dbReference type="ARBA" id="ARBA00023136"/>
    </source>
</evidence>
<feature type="transmembrane region" description="Helical" evidence="10">
    <location>
        <begin position="128"/>
        <end position="150"/>
    </location>
</feature>
<protein>
    <recommendedName>
        <fullName evidence="13">Aquaporin Z</fullName>
    </recommendedName>
</protein>
<evidence type="ECO:0000313" key="12">
    <source>
        <dbReference type="Proteomes" id="UP001157161"/>
    </source>
</evidence>
<gene>
    <name evidence="11" type="ORF">GCM10025875_21870</name>
</gene>
<dbReference type="AlphaFoldDB" id="A0AA37XG32"/>
<dbReference type="RefSeq" id="WP_284250898.1">
    <property type="nucleotide sequence ID" value="NZ_BSUM01000001.1"/>
</dbReference>
<comment type="subcellular location">
    <subcellularLocation>
        <location evidence="1">Cell membrane</location>
        <topology evidence="1">Multi-pass membrane protein</topology>
    </subcellularLocation>
</comment>
<dbReference type="Pfam" id="PF00230">
    <property type="entry name" value="MIP"/>
    <property type="match status" value="1"/>
</dbReference>
<evidence type="ECO:0008006" key="13">
    <source>
        <dbReference type="Google" id="ProtNLM"/>
    </source>
</evidence>
<keyword evidence="4" id="KW-1003">Cell membrane</keyword>